<evidence type="ECO:0000256" key="2">
    <source>
        <dbReference type="ARBA" id="ARBA00012035"/>
    </source>
</evidence>
<evidence type="ECO:0000256" key="8">
    <source>
        <dbReference type="ARBA" id="ARBA00022840"/>
    </source>
</evidence>
<keyword evidence="15" id="KW-1185">Reference proteome</keyword>
<dbReference type="SUPFAM" id="SSF53613">
    <property type="entry name" value="Ribokinase-like"/>
    <property type="match status" value="1"/>
</dbReference>
<evidence type="ECO:0000256" key="10">
    <source>
        <dbReference type="ARBA" id="ARBA00022958"/>
    </source>
</evidence>
<keyword evidence="9 12" id="KW-0460">Magnesium</keyword>
<feature type="binding site" evidence="12">
    <location>
        <position position="250"/>
    </location>
    <ligand>
        <name>K(+)</name>
        <dbReference type="ChEBI" id="CHEBI:29103"/>
    </ligand>
</feature>
<dbReference type="InterPro" id="IPR029056">
    <property type="entry name" value="Ribokinase-like"/>
</dbReference>
<dbReference type="Gene3D" id="3.40.1190.20">
    <property type="match status" value="1"/>
</dbReference>
<evidence type="ECO:0000256" key="6">
    <source>
        <dbReference type="ARBA" id="ARBA00022741"/>
    </source>
</evidence>
<evidence type="ECO:0000256" key="5">
    <source>
        <dbReference type="ARBA" id="ARBA00022723"/>
    </source>
</evidence>
<feature type="binding site" evidence="12">
    <location>
        <position position="188"/>
    </location>
    <ligand>
        <name>ATP</name>
        <dbReference type="ChEBI" id="CHEBI:30616"/>
    </ligand>
</feature>
<keyword evidence="6 12" id="KW-0547">Nucleotide-binding</keyword>
<feature type="domain" description="Carbohydrate kinase PfkB" evidence="13">
    <location>
        <begin position="7"/>
        <end position="294"/>
    </location>
</feature>
<keyword evidence="11 12" id="KW-0119">Carbohydrate metabolism</keyword>
<comment type="pathway">
    <text evidence="12">Carbohydrate metabolism; D-ribose degradation; D-ribose 5-phosphate from beta-D-ribopyranose: step 2/2.</text>
</comment>
<dbReference type="InterPro" id="IPR011611">
    <property type="entry name" value="PfkB_dom"/>
</dbReference>
<comment type="subcellular location">
    <subcellularLocation>
        <location evidence="12">Cytoplasm</location>
    </subcellularLocation>
</comment>
<dbReference type="InterPro" id="IPR011877">
    <property type="entry name" value="Ribokinase"/>
</dbReference>
<evidence type="ECO:0000256" key="1">
    <source>
        <dbReference type="ARBA" id="ARBA00005380"/>
    </source>
</evidence>
<evidence type="ECO:0000256" key="3">
    <source>
        <dbReference type="ARBA" id="ARBA00016943"/>
    </source>
</evidence>
<feature type="binding site" evidence="12">
    <location>
        <position position="144"/>
    </location>
    <ligand>
        <name>substrate</name>
    </ligand>
</feature>
<dbReference type="PRINTS" id="PR00990">
    <property type="entry name" value="RIBOKINASE"/>
</dbReference>
<dbReference type="Proteomes" id="UP001214854">
    <property type="component" value="Unassembled WGS sequence"/>
</dbReference>
<evidence type="ECO:0000256" key="9">
    <source>
        <dbReference type="ARBA" id="ARBA00022842"/>
    </source>
</evidence>
<dbReference type="RefSeq" id="WP_272749563.1">
    <property type="nucleotide sequence ID" value="NZ_JAQQKX010000019.1"/>
</dbReference>
<keyword evidence="10 12" id="KW-0630">Potassium</keyword>
<organism evidence="14 15">
    <name type="scientific">Asticcacaulis aquaticus</name>
    <dbReference type="NCBI Taxonomy" id="2984212"/>
    <lineage>
        <taxon>Bacteria</taxon>
        <taxon>Pseudomonadati</taxon>
        <taxon>Pseudomonadota</taxon>
        <taxon>Alphaproteobacteria</taxon>
        <taxon>Caulobacterales</taxon>
        <taxon>Caulobacteraceae</taxon>
        <taxon>Asticcacaulis</taxon>
    </lineage>
</organism>
<feature type="binding site" evidence="12">
    <location>
        <begin position="15"/>
        <end position="17"/>
    </location>
    <ligand>
        <name>substrate</name>
    </ligand>
</feature>
<comment type="caution">
    <text evidence="14">The sequence shown here is derived from an EMBL/GenBank/DDBJ whole genome shotgun (WGS) entry which is preliminary data.</text>
</comment>
<keyword evidence="5 12" id="KW-0479">Metal-binding</keyword>
<feature type="binding site" evidence="12">
    <location>
        <position position="289"/>
    </location>
    <ligand>
        <name>K(+)</name>
        <dbReference type="ChEBI" id="CHEBI:29103"/>
    </ligand>
</feature>
<dbReference type="EMBL" id="JAQQKX010000019">
    <property type="protein sequence ID" value="MDC7685056.1"/>
    <property type="molecule type" value="Genomic_DNA"/>
</dbReference>
<dbReference type="Pfam" id="PF00294">
    <property type="entry name" value="PfkB"/>
    <property type="match status" value="1"/>
</dbReference>
<name>A0ABT5I050_9CAUL</name>
<dbReference type="CDD" id="cd01174">
    <property type="entry name" value="ribokinase"/>
    <property type="match status" value="1"/>
</dbReference>
<evidence type="ECO:0000256" key="11">
    <source>
        <dbReference type="ARBA" id="ARBA00023277"/>
    </source>
</evidence>
<keyword evidence="4 12" id="KW-0808">Transferase</keyword>
<feature type="binding site" evidence="12">
    <location>
        <begin position="224"/>
        <end position="229"/>
    </location>
    <ligand>
        <name>ATP</name>
        <dbReference type="ChEBI" id="CHEBI:30616"/>
    </ligand>
</feature>
<protein>
    <recommendedName>
        <fullName evidence="3 12">Ribokinase</fullName>
        <shortName evidence="12">RK</shortName>
        <ecNumber evidence="2 12">2.7.1.15</ecNumber>
    </recommendedName>
</protein>
<comment type="similarity">
    <text evidence="12">Belongs to the carbohydrate kinase PfkB family. Ribokinase subfamily.</text>
</comment>
<feature type="binding site" evidence="12">
    <location>
        <position position="256"/>
    </location>
    <ligand>
        <name>substrate</name>
    </ligand>
</feature>
<feature type="binding site" evidence="12">
    <location>
        <begin position="43"/>
        <end position="47"/>
    </location>
    <ligand>
        <name>substrate</name>
    </ligand>
</feature>
<evidence type="ECO:0000313" key="15">
    <source>
        <dbReference type="Proteomes" id="UP001214854"/>
    </source>
</evidence>
<evidence type="ECO:0000256" key="12">
    <source>
        <dbReference type="HAMAP-Rule" id="MF_01987"/>
    </source>
</evidence>
<evidence type="ECO:0000313" key="14">
    <source>
        <dbReference type="EMBL" id="MDC7685056.1"/>
    </source>
</evidence>
<comment type="function">
    <text evidence="12">Catalyzes the phosphorylation of ribose at O-5 in a reaction requiring ATP and magnesium. The resulting D-ribose-5-phosphate can then be used either for sythesis of nucleotides, histidine, and tryptophan, or as a component of the pentose phosphate pathway.</text>
</comment>
<comment type="activity regulation">
    <text evidence="12">Activated by a monovalent cation that binds near, but not in, the active site. The most likely occupant of the site in vivo is potassium. Ion binding induces a conformational change that may alter substrate affinity.</text>
</comment>
<evidence type="ECO:0000259" key="13">
    <source>
        <dbReference type="Pfam" id="PF00294"/>
    </source>
</evidence>
<feature type="binding site" evidence="12">
    <location>
        <position position="286"/>
    </location>
    <ligand>
        <name>K(+)</name>
        <dbReference type="ChEBI" id="CHEBI:29103"/>
    </ligand>
</feature>
<keyword evidence="7 12" id="KW-0418">Kinase</keyword>
<comment type="caution">
    <text evidence="12">Lacks conserved residue(s) required for the propagation of feature annotation.</text>
</comment>
<feature type="active site" description="Proton acceptor" evidence="12">
    <location>
        <position position="256"/>
    </location>
</feature>
<sequence length="309" mass="31604">MSGPAPKIVVVGSINADVTLEVERLPQPNETLMARASRQSIGGKGFNQAMALARLGCETVMVGAVGDDLMGSEARARLRRSGIDDRHISTITGQVTGTAHILVGRDGQNMITVSPGANAALTPAHVEAATDLIASADALIVQMEVPLATTRRALEIARAHGILTVLNPAPVLPGVESLLPLADVVTPNETELERMTGMDGFGDAALHAALHSLIKTGAGRALVTMGSSGIAALIEGTLVRLPAHRVKAVDATGAGDVFNGALTAKLAGGAKWLEALHYAMAAAALSVSRASADAAPTLSEVEAFLAETV</sequence>
<feature type="binding site" evidence="12">
    <location>
        <position position="252"/>
    </location>
    <ligand>
        <name>K(+)</name>
        <dbReference type="ChEBI" id="CHEBI:29103"/>
    </ligand>
</feature>
<comment type="similarity">
    <text evidence="1">Belongs to the carbohydrate kinase pfkB family.</text>
</comment>
<comment type="catalytic activity">
    <reaction evidence="12">
        <text>D-ribose + ATP = D-ribose 5-phosphate + ADP + H(+)</text>
        <dbReference type="Rhea" id="RHEA:13697"/>
        <dbReference type="ChEBI" id="CHEBI:15378"/>
        <dbReference type="ChEBI" id="CHEBI:30616"/>
        <dbReference type="ChEBI" id="CHEBI:47013"/>
        <dbReference type="ChEBI" id="CHEBI:78346"/>
        <dbReference type="ChEBI" id="CHEBI:456216"/>
        <dbReference type="EC" id="2.7.1.15"/>
    </reaction>
</comment>
<comment type="subunit">
    <text evidence="12">Homodimer.</text>
</comment>
<dbReference type="HAMAP" id="MF_01987">
    <property type="entry name" value="Ribokinase"/>
    <property type="match status" value="1"/>
</dbReference>
<keyword evidence="8 12" id="KW-0067">ATP-binding</keyword>
<accession>A0ABT5I050</accession>
<evidence type="ECO:0000256" key="7">
    <source>
        <dbReference type="ARBA" id="ARBA00022777"/>
    </source>
</evidence>
<dbReference type="InterPro" id="IPR002139">
    <property type="entry name" value="Ribo/fructo_kinase"/>
</dbReference>
<evidence type="ECO:0000256" key="4">
    <source>
        <dbReference type="ARBA" id="ARBA00022679"/>
    </source>
</evidence>
<proteinExistence type="inferred from homology"/>
<dbReference type="InterPro" id="IPR002173">
    <property type="entry name" value="Carboh/pur_kinase_PfkB_CS"/>
</dbReference>
<dbReference type="PANTHER" id="PTHR10584">
    <property type="entry name" value="SUGAR KINASE"/>
    <property type="match status" value="1"/>
</dbReference>
<dbReference type="EC" id="2.7.1.15" evidence="2 12"/>
<feature type="binding site" evidence="12">
    <location>
        <begin position="255"/>
        <end position="256"/>
    </location>
    <ligand>
        <name>ATP</name>
        <dbReference type="ChEBI" id="CHEBI:30616"/>
    </ligand>
</feature>
<dbReference type="PANTHER" id="PTHR10584:SF166">
    <property type="entry name" value="RIBOKINASE"/>
    <property type="match status" value="1"/>
</dbReference>
<keyword evidence="12" id="KW-0963">Cytoplasm</keyword>
<dbReference type="PROSITE" id="PS00583">
    <property type="entry name" value="PFKB_KINASES_1"/>
    <property type="match status" value="1"/>
</dbReference>
<comment type="cofactor">
    <cofactor evidence="12">
        <name>Mg(2+)</name>
        <dbReference type="ChEBI" id="CHEBI:18420"/>
    </cofactor>
    <text evidence="12">Requires a divalent cation, most likely magnesium in vivo, as an electrophilic catalyst to aid phosphoryl group transfer. It is the chelate of the metal and the nucleotide that is the actual substrate.</text>
</comment>
<gene>
    <name evidence="12" type="primary">rbsK</name>
    <name evidence="14" type="ORF">PQU92_17360</name>
</gene>
<reference evidence="14 15" key="1">
    <citation type="submission" date="2023-01" db="EMBL/GenBank/DDBJ databases">
        <title>Novel species of the genus Asticcacaulis isolated from rivers.</title>
        <authorList>
            <person name="Lu H."/>
        </authorList>
    </citation>
    <scope>NUCLEOTIDE SEQUENCE [LARGE SCALE GENOMIC DNA]</scope>
    <source>
        <strain evidence="14 15">BYS171W</strain>
    </source>
</reference>